<dbReference type="SUPFAM" id="SSF53850">
    <property type="entry name" value="Periplasmic binding protein-like II"/>
    <property type="match status" value="1"/>
</dbReference>
<keyword evidence="7" id="KW-1185">Reference proteome</keyword>
<dbReference type="EMBL" id="QYBC01000007">
    <property type="protein sequence ID" value="RYB05305.1"/>
    <property type="molecule type" value="Genomic_DNA"/>
</dbReference>
<name>A0A4Q2RFZ7_9HYPH</name>
<evidence type="ECO:0000256" key="2">
    <source>
        <dbReference type="ARBA" id="ARBA00022448"/>
    </source>
</evidence>
<dbReference type="Proteomes" id="UP000289411">
    <property type="component" value="Unassembled WGS sequence"/>
</dbReference>
<dbReference type="PANTHER" id="PTHR30085">
    <property type="entry name" value="AMINO ACID ABC TRANSPORTER PERMEASE"/>
    <property type="match status" value="1"/>
</dbReference>
<reference evidence="6 7" key="1">
    <citation type="submission" date="2018-09" db="EMBL/GenBank/DDBJ databases">
        <authorList>
            <person name="Grouzdev D.S."/>
            <person name="Krutkina M.S."/>
        </authorList>
    </citation>
    <scope>NUCLEOTIDE SEQUENCE [LARGE SCALE GENOMIC DNA]</scope>
    <source>
        <strain evidence="6 7">RmlP001</strain>
    </source>
</reference>
<proteinExistence type="inferred from homology"/>
<evidence type="ECO:0000256" key="1">
    <source>
        <dbReference type="ARBA" id="ARBA00010333"/>
    </source>
</evidence>
<keyword evidence="3 4" id="KW-0732">Signal</keyword>
<dbReference type="OrthoDB" id="7240770at2"/>
<evidence type="ECO:0000256" key="4">
    <source>
        <dbReference type="SAM" id="SignalP"/>
    </source>
</evidence>
<sequence length="341" mass="35359">MNKTLTLAVAVAALGTAFAGSPAEAGAVLDRVRAAGTLNCGVVNQPEDWGKEDVHASLPEFNTDMCRALAAAVLGGPGKATIVSVQSEQIGFKDLGTGKIDVLMGATPSTSAAIAFGASFARPMFLDGDALLVHKDAGIRSFADLQGRVVCYAPATEGEDALVAEAARRHVAYTPWPFEENGEMLGAVVGRKCDALFGSASRLAEDRTAFHARTSDFLLLPERYSVLPLSPAVASGDPAWSEVVDSVVSLPLQAEAAGVDMAHAEALRDSQDPLFRSFGGTLPGIDAAVVDAGWAVRALGAVGNAAEIFDRDLGEGSDLKLPRGDNALRSQGGLMVPDTIR</sequence>
<dbReference type="InterPro" id="IPR001638">
    <property type="entry name" value="Solute-binding_3/MltF_N"/>
</dbReference>
<dbReference type="InterPro" id="IPR051455">
    <property type="entry name" value="Bact_solute-bind_prot3"/>
</dbReference>
<organism evidence="6 7">
    <name type="scientific">Lichenibacterium ramalinae</name>
    <dbReference type="NCBI Taxonomy" id="2316527"/>
    <lineage>
        <taxon>Bacteria</taxon>
        <taxon>Pseudomonadati</taxon>
        <taxon>Pseudomonadota</taxon>
        <taxon>Alphaproteobacteria</taxon>
        <taxon>Hyphomicrobiales</taxon>
        <taxon>Lichenihabitantaceae</taxon>
        <taxon>Lichenibacterium</taxon>
    </lineage>
</organism>
<evidence type="ECO:0000256" key="3">
    <source>
        <dbReference type="ARBA" id="ARBA00022729"/>
    </source>
</evidence>
<dbReference type="RefSeq" id="WP_129219056.1">
    <property type="nucleotide sequence ID" value="NZ_QYBC01000007.1"/>
</dbReference>
<comment type="similarity">
    <text evidence="1">Belongs to the bacterial solute-binding protein 3 family.</text>
</comment>
<gene>
    <name evidence="6" type="ORF">D3272_10180</name>
</gene>
<reference evidence="6 7" key="2">
    <citation type="submission" date="2019-02" db="EMBL/GenBank/DDBJ databases">
        <title>'Lichenibacterium ramalinii' gen. nov. sp. nov., 'Lichenibacterium minor' gen. nov. sp. nov.</title>
        <authorList>
            <person name="Pankratov T."/>
        </authorList>
    </citation>
    <scope>NUCLEOTIDE SEQUENCE [LARGE SCALE GENOMIC DNA]</scope>
    <source>
        <strain evidence="6 7">RmlP001</strain>
    </source>
</reference>
<keyword evidence="2" id="KW-0813">Transport</keyword>
<accession>A0A4Q2RFZ7</accession>
<feature type="signal peptide" evidence="4">
    <location>
        <begin position="1"/>
        <end position="19"/>
    </location>
</feature>
<evidence type="ECO:0000313" key="7">
    <source>
        <dbReference type="Proteomes" id="UP000289411"/>
    </source>
</evidence>
<dbReference type="PANTHER" id="PTHR30085:SF6">
    <property type="entry name" value="ABC TRANSPORTER GLUTAMINE-BINDING PROTEIN GLNH"/>
    <property type="match status" value="1"/>
</dbReference>
<dbReference type="SMART" id="SM00062">
    <property type="entry name" value="PBPb"/>
    <property type="match status" value="1"/>
</dbReference>
<comment type="caution">
    <text evidence="6">The sequence shown here is derived from an EMBL/GenBank/DDBJ whole genome shotgun (WGS) entry which is preliminary data.</text>
</comment>
<dbReference type="Gene3D" id="3.40.190.10">
    <property type="entry name" value="Periplasmic binding protein-like II"/>
    <property type="match status" value="2"/>
</dbReference>
<feature type="chain" id="PRO_5021009984" description="Solute-binding protein family 3/N-terminal domain-containing protein" evidence="4">
    <location>
        <begin position="20"/>
        <end position="341"/>
    </location>
</feature>
<evidence type="ECO:0000259" key="5">
    <source>
        <dbReference type="SMART" id="SM00062"/>
    </source>
</evidence>
<protein>
    <recommendedName>
        <fullName evidence="5">Solute-binding protein family 3/N-terminal domain-containing protein</fullName>
    </recommendedName>
</protein>
<evidence type="ECO:0000313" key="6">
    <source>
        <dbReference type="EMBL" id="RYB05305.1"/>
    </source>
</evidence>
<feature type="domain" description="Solute-binding protein family 3/N-terminal" evidence="5">
    <location>
        <begin position="37"/>
        <end position="260"/>
    </location>
</feature>
<dbReference type="GO" id="GO:0006865">
    <property type="term" value="P:amino acid transport"/>
    <property type="evidence" value="ECO:0007669"/>
    <property type="project" value="TreeGrafter"/>
</dbReference>
<dbReference type="AlphaFoldDB" id="A0A4Q2RFZ7"/>